<proteinExistence type="predicted"/>
<reference evidence="1" key="1">
    <citation type="journal article" date="2022" name="Arch. Microbiol.">
        <title>Microbulbifer okhotskensis sp. nov., isolated from a deep bottom sediment of the Okhotsk Sea.</title>
        <authorList>
            <person name="Romanenko L."/>
            <person name="Kurilenko V."/>
            <person name="Otstavnykh N."/>
            <person name="Velansky P."/>
            <person name="Isaeva M."/>
            <person name="Mikhailov V."/>
        </authorList>
    </citation>
    <scope>NUCLEOTIDE SEQUENCE</scope>
    <source>
        <strain evidence="1">OS29</strain>
    </source>
</reference>
<sequence>MLFEWDDDKDRLNQQKHEMPLRAGIPAFDDLNAIEFEDNRIDYGEERYILIGLDNRTKLLYVVYTMREKGVTRLISVRKATKSERKLYESGGY</sequence>
<evidence type="ECO:0000313" key="2">
    <source>
        <dbReference type="Proteomes" id="UP001139028"/>
    </source>
</evidence>
<name>A0A9X2EM41_9GAMM</name>
<dbReference type="AlphaFoldDB" id="A0A9X2EM41"/>
<dbReference type="Gene3D" id="3.10.450.530">
    <property type="entry name" value="Ribonuclease toxin, BrnT, of type II toxin-antitoxin system"/>
    <property type="match status" value="1"/>
</dbReference>
<gene>
    <name evidence="1" type="ORF">MO867_07380</name>
</gene>
<dbReference type="RefSeq" id="WP_252465676.1">
    <property type="nucleotide sequence ID" value="NZ_JALBWM010000022.1"/>
</dbReference>
<comment type="caution">
    <text evidence="1">The sequence shown here is derived from an EMBL/GenBank/DDBJ whole genome shotgun (WGS) entry which is preliminary data.</text>
</comment>
<evidence type="ECO:0000313" key="1">
    <source>
        <dbReference type="EMBL" id="MCO1334164.1"/>
    </source>
</evidence>
<dbReference type="Proteomes" id="UP001139028">
    <property type="component" value="Unassembled WGS sequence"/>
</dbReference>
<dbReference type="InterPro" id="IPR038573">
    <property type="entry name" value="BrnT_sf"/>
</dbReference>
<dbReference type="EMBL" id="JALBWM010000022">
    <property type="protein sequence ID" value="MCO1334164.1"/>
    <property type="molecule type" value="Genomic_DNA"/>
</dbReference>
<accession>A0A9X2EM41</accession>
<keyword evidence="2" id="KW-1185">Reference proteome</keyword>
<organism evidence="1 2">
    <name type="scientific">Microbulbifer okhotskensis</name>
    <dbReference type="NCBI Taxonomy" id="2926617"/>
    <lineage>
        <taxon>Bacteria</taxon>
        <taxon>Pseudomonadati</taxon>
        <taxon>Pseudomonadota</taxon>
        <taxon>Gammaproteobacteria</taxon>
        <taxon>Cellvibrionales</taxon>
        <taxon>Microbulbiferaceae</taxon>
        <taxon>Microbulbifer</taxon>
    </lineage>
</organism>
<protein>
    <submittedName>
        <fullName evidence="1">BrnT family toxin</fullName>
    </submittedName>
</protein>
<dbReference type="InterPro" id="IPR007460">
    <property type="entry name" value="BrnT_toxin"/>
</dbReference>
<dbReference type="Pfam" id="PF04365">
    <property type="entry name" value="BrnT_toxin"/>
    <property type="match status" value="1"/>
</dbReference>